<dbReference type="Pfam" id="PF01381">
    <property type="entry name" value="HTH_3"/>
    <property type="match status" value="1"/>
</dbReference>
<evidence type="ECO:0000313" key="2">
    <source>
        <dbReference type="EMBL" id="GAA4649918.1"/>
    </source>
</evidence>
<organism evidence="2 3">
    <name type="scientific">Kistimonas scapharcae</name>
    <dbReference type="NCBI Taxonomy" id="1036133"/>
    <lineage>
        <taxon>Bacteria</taxon>
        <taxon>Pseudomonadati</taxon>
        <taxon>Pseudomonadota</taxon>
        <taxon>Gammaproteobacteria</taxon>
        <taxon>Oceanospirillales</taxon>
        <taxon>Endozoicomonadaceae</taxon>
        <taxon>Kistimonas</taxon>
    </lineage>
</organism>
<dbReference type="Gene3D" id="1.10.260.40">
    <property type="entry name" value="lambda repressor-like DNA-binding domains"/>
    <property type="match status" value="1"/>
</dbReference>
<keyword evidence="3" id="KW-1185">Reference proteome</keyword>
<dbReference type="InterPro" id="IPR001387">
    <property type="entry name" value="Cro/C1-type_HTH"/>
</dbReference>
<dbReference type="EMBL" id="BAABFL010000336">
    <property type="protein sequence ID" value="GAA4649918.1"/>
    <property type="molecule type" value="Genomic_DNA"/>
</dbReference>
<comment type="caution">
    <text evidence="2">The sequence shown here is derived from an EMBL/GenBank/DDBJ whole genome shotgun (WGS) entry which is preliminary data.</text>
</comment>
<sequence length="486" mass="55875">MQTLDTDIEKILFPEGRPAKHPYSRELVALNEQQGRTLSEMASATGVSQPFISQIKAGKGKLKDEHAQILIRMLYPKAPRDQFSAYPILKAMTPSLPDNWEQQVLMEGLRAVSEHDSEGRYPTGEAGFNEVLSEHSNVLELIDSDGSPKKQHGLGFSSQAQIERSNRSVITQLEDALATYHEEVTKLEREESLEAERLERAIVATWYNLTKKRHDDDLTKLKLCIEDVIEQKFQRYGWSPAIPRKRLTDACTRARGHLEMPMIKKLFESGNDENVGGNEKLYDPEAHAKRLLAKCKELQEQFDAKRSEHRQRFRLTGHASPKALRQLKDEAFSDPRDASSMEDWGKQLFGDAVIRVYRRPNKFYEINLSKAYRIWFERHPRFSYQEEVVQICGPLILQKAFAHGTLIVHELHSRQFVVLRTIQDERINKKLTILSKPLSVEGLFSCIKDESLMQGWSIEQWNSVADDLQTTLLTKGYRVPGVRSIY</sequence>
<protein>
    <recommendedName>
        <fullName evidence="1">HTH cro/C1-type domain-containing protein</fullName>
    </recommendedName>
</protein>
<evidence type="ECO:0000259" key="1">
    <source>
        <dbReference type="Pfam" id="PF01381"/>
    </source>
</evidence>
<name>A0ABP8V128_9GAMM</name>
<dbReference type="Proteomes" id="UP001500604">
    <property type="component" value="Unassembled WGS sequence"/>
</dbReference>
<proteinExistence type="predicted"/>
<dbReference type="SUPFAM" id="SSF47413">
    <property type="entry name" value="lambda repressor-like DNA-binding domains"/>
    <property type="match status" value="1"/>
</dbReference>
<accession>A0ABP8V128</accession>
<reference evidence="3" key="1">
    <citation type="journal article" date="2019" name="Int. J. Syst. Evol. Microbiol.">
        <title>The Global Catalogue of Microorganisms (GCM) 10K type strain sequencing project: providing services to taxonomists for standard genome sequencing and annotation.</title>
        <authorList>
            <consortium name="The Broad Institute Genomics Platform"/>
            <consortium name="The Broad Institute Genome Sequencing Center for Infectious Disease"/>
            <person name="Wu L."/>
            <person name="Ma J."/>
        </authorList>
    </citation>
    <scope>NUCLEOTIDE SEQUENCE [LARGE SCALE GENOMIC DNA]</scope>
    <source>
        <strain evidence="3">JCM 17805</strain>
    </source>
</reference>
<gene>
    <name evidence="2" type="ORF">GCM10023116_22000</name>
</gene>
<dbReference type="InterPro" id="IPR010982">
    <property type="entry name" value="Lambda_DNA-bd_dom_sf"/>
</dbReference>
<evidence type="ECO:0000313" key="3">
    <source>
        <dbReference type="Proteomes" id="UP001500604"/>
    </source>
</evidence>
<feature type="domain" description="HTH cro/C1-type" evidence="1">
    <location>
        <begin position="30"/>
        <end position="72"/>
    </location>
</feature>
<dbReference type="CDD" id="cd00093">
    <property type="entry name" value="HTH_XRE"/>
    <property type="match status" value="1"/>
</dbReference>